<proteinExistence type="predicted"/>
<accession>A0A5J4SGV2</accession>
<protein>
    <submittedName>
        <fullName evidence="1">Uncharacterized protein</fullName>
    </submittedName>
</protein>
<gene>
    <name evidence="1" type="ORF">EZS27_007048</name>
</gene>
<organism evidence="1">
    <name type="scientific">termite gut metagenome</name>
    <dbReference type="NCBI Taxonomy" id="433724"/>
    <lineage>
        <taxon>unclassified sequences</taxon>
        <taxon>metagenomes</taxon>
        <taxon>organismal metagenomes</taxon>
    </lineage>
</organism>
<dbReference type="AlphaFoldDB" id="A0A5J4SGV2"/>
<evidence type="ECO:0000313" key="1">
    <source>
        <dbReference type="EMBL" id="KAA6345369.1"/>
    </source>
</evidence>
<reference evidence="1" key="1">
    <citation type="submission" date="2019-03" db="EMBL/GenBank/DDBJ databases">
        <title>Single cell metagenomics reveals metabolic interactions within the superorganism composed of flagellate Streblomastix strix and complex community of Bacteroidetes bacteria on its surface.</title>
        <authorList>
            <person name="Treitli S.C."/>
            <person name="Kolisko M."/>
            <person name="Husnik F."/>
            <person name="Keeling P."/>
            <person name="Hampl V."/>
        </authorList>
    </citation>
    <scope>NUCLEOTIDE SEQUENCE</scope>
    <source>
        <strain evidence="1">STM</strain>
    </source>
</reference>
<dbReference type="EMBL" id="SNRY01000173">
    <property type="protein sequence ID" value="KAA6345369.1"/>
    <property type="molecule type" value="Genomic_DNA"/>
</dbReference>
<comment type="caution">
    <text evidence="1">The sequence shown here is derived from an EMBL/GenBank/DDBJ whole genome shotgun (WGS) entry which is preliminary data.</text>
</comment>
<sequence>MKHFKTKVQKLSQTGIPFAGISFVNNALITKNVSVRLFSL</sequence>
<name>A0A5J4SGV2_9ZZZZ</name>